<dbReference type="OMA" id="AWWACGI"/>
<evidence type="ECO:0000313" key="9">
    <source>
        <dbReference type="Proteomes" id="UP000019373"/>
    </source>
</evidence>
<dbReference type="RefSeq" id="XP_007804945.1">
    <property type="nucleotide sequence ID" value="XM_007806754.1"/>
</dbReference>
<dbReference type="Pfam" id="PF07690">
    <property type="entry name" value="MFS_1"/>
    <property type="match status" value="1"/>
</dbReference>
<keyword evidence="4 6" id="KW-1133">Transmembrane helix</keyword>
<evidence type="ECO:0000259" key="7">
    <source>
        <dbReference type="PROSITE" id="PS50850"/>
    </source>
</evidence>
<dbReference type="GO" id="GO:0016020">
    <property type="term" value="C:membrane"/>
    <property type="evidence" value="ECO:0007669"/>
    <property type="project" value="UniProtKB-SubCell"/>
</dbReference>
<dbReference type="eggNOG" id="KOG2615">
    <property type="taxonomic scope" value="Eukaryota"/>
</dbReference>
<evidence type="ECO:0000256" key="3">
    <source>
        <dbReference type="ARBA" id="ARBA00022692"/>
    </source>
</evidence>
<dbReference type="InterPro" id="IPR036259">
    <property type="entry name" value="MFS_trans_sf"/>
</dbReference>
<feature type="transmembrane region" description="Helical" evidence="6">
    <location>
        <begin position="123"/>
        <end position="147"/>
    </location>
</feature>
<protein>
    <recommendedName>
        <fullName evidence="7">Major facilitator superfamily (MFS) profile domain-containing protein</fullName>
    </recommendedName>
</protein>
<evidence type="ECO:0000313" key="8">
    <source>
        <dbReference type="EMBL" id="ERF69396.1"/>
    </source>
</evidence>
<dbReference type="GeneID" id="19240888"/>
<evidence type="ECO:0000256" key="4">
    <source>
        <dbReference type="ARBA" id="ARBA00022989"/>
    </source>
</evidence>
<dbReference type="OrthoDB" id="10262656at2759"/>
<keyword evidence="9" id="KW-1185">Reference proteome</keyword>
<feature type="transmembrane region" description="Helical" evidence="6">
    <location>
        <begin position="159"/>
        <end position="180"/>
    </location>
</feature>
<dbReference type="CDD" id="cd17330">
    <property type="entry name" value="MFS_SLC46_TetA_like"/>
    <property type="match status" value="1"/>
</dbReference>
<sequence>MLGTVWRTYERLLRKDKTQDSFPARQLFVLALCRICEPIAFMSIFPYAYRMIESFNIATDPDHISIYAGMLITSFAFAEFSTGIVWGRISDKVGRKPVLIFGLMGTALSMIIFGFATNLQTAIIARAVGGLLNGNVGVLQTTVAELVTVKEHQPRAYSIMPFVWCLGSIIGPVMGGALAQPCTAYPWLFNQGSIFETYPFLLPNLVCVVILIFGITIGILFLEETHADKRHRSDWGRRLGNVLLQKALGTTFGFPAEAEAKSSICYEDHASSIEDDQPPGYRSTEGSPRILSVSRIDLSPRSDVESRQSSREAQGFINILNRQVILVIVAYGVLAYHSVSFDILMPLFLSEPVSHEKPQLPFKFSGGFAMSTKTIGFMMAVQGVYSMVAQLFLFPFLVRRLGTLRTFRFVLLVWPLLYFIVPYLVLLPCQLQKLGIYACLIIKITFHVIAFPSTAILIANAAPSKAVLGSINGVAASVACLARALGPTTAGFFHTAGLKMGYNGLAWWIGGIVCAIGAFESFWMEEVEGRTDRPCEEEEQPVCEPLLHTLSVDSSADDLPRRGSLDSVEELDLSKAVKA</sequence>
<dbReference type="PANTHER" id="PTHR23504">
    <property type="entry name" value="MAJOR FACILITATOR SUPERFAMILY DOMAIN-CONTAINING PROTEIN 10"/>
    <property type="match status" value="1"/>
</dbReference>
<accession>U1GCG7</accession>
<evidence type="ECO:0000256" key="6">
    <source>
        <dbReference type="SAM" id="Phobius"/>
    </source>
</evidence>
<dbReference type="Proteomes" id="UP000019373">
    <property type="component" value="Unassembled WGS sequence"/>
</dbReference>
<dbReference type="PROSITE" id="PS50850">
    <property type="entry name" value="MFS"/>
    <property type="match status" value="1"/>
</dbReference>
<feature type="transmembrane region" description="Helical" evidence="6">
    <location>
        <begin position="27"/>
        <end position="49"/>
    </location>
</feature>
<feature type="transmembrane region" description="Helical" evidence="6">
    <location>
        <begin position="375"/>
        <end position="397"/>
    </location>
</feature>
<feature type="transmembrane region" description="Helical" evidence="6">
    <location>
        <begin position="324"/>
        <end position="349"/>
    </location>
</feature>
<keyword evidence="5 6" id="KW-0472">Membrane</keyword>
<gene>
    <name evidence="8" type="ORF">EPUS_05941</name>
</gene>
<dbReference type="EMBL" id="KE721424">
    <property type="protein sequence ID" value="ERF69396.1"/>
    <property type="molecule type" value="Genomic_DNA"/>
</dbReference>
<feature type="domain" description="Major facilitator superfamily (MFS) profile" evidence="7">
    <location>
        <begin position="26"/>
        <end position="529"/>
    </location>
</feature>
<evidence type="ECO:0000256" key="2">
    <source>
        <dbReference type="ARBA" id="ARBA00022448"/>
    </source>
</evidence>
<dbReference type="GO" id="GO:0022857">
    <property type="term" value="F:transmembrane transporter activity"/>
    <property type="evidence" value="ECO:0007669"/>
    <property type="project" value="InterPro"/>
</dbReference>
<feature type="transmembrane region" description="Helical" evidence="6">
    <location>
        <begin position="200"/>
        <end position="222"/>
    </location>
</feature>
<organism evidence="8 9">
    <name type="scientific">Endocarpon pusillum (strain Z07020 / HMAS-L-300199)</name>
    <name type="common">Lichen-forming fungus</name>
    <dbReference type="NCBI Taxonomy" id="1263415"/>
    <lineage>
        <taxon>Eukaryota</taxon>
        <taxon>Fungi</taxon>
        <taxon>Dikarya</taxon>
        <taxon>Ascomycota</taxon>
        <taxon>Pezizomycotina</taxon>
        <taxon>Eurotiomycetes</taxon>
        <taxon>Chaetothyriomycetidae</taxon>
        <taxon>Verrucariales</taxon>
        <taxon>Verrucariaceae</taxon>
        <taxon>Endocarpon</taxon>
    </lineage>
</organism>
<dbReference type="Gene3D" id="1.20.1250.20">
    <property type="entry name" value="MFS general substrate transporter like domains"/>
    <property type="match status" value="1"/>
</dbReference>
<dbReference type="InterPro" id="IPR020846">
    <property type="entry name" value="MFS_dom"/>
</dbReference>
<reference evidence="9" key="1">
    <citation type="journal article" date="2014" name="BMC Genomics">
        <title>Genome characteristics reveal the impact of lichenization on lichen-forming fungus Endocarpon pusillum Hedwig (Verrucariales, Ascomycota).</title>
        <authorList>
            <person name="Wang Y.-Y."/>
            <person name="Liu B."/>
            <person name="Zhang X.-Y."/>
            <person name="Zhou Q.-M."/>
            <person name="Zhang T."/>
            <person name="Li H."/>
            <person name="Yu Y.-F."/>
            <person name="Zhang X.-L."/>
            <person name="Hao X.-Y."/>
            <person name="Wang M."/>
            <person name="Wang L."/>
            <person name="Wei J.-C."/>
        </authorList>
    </citation>
    <scope>NUCLEOTIDE SEQUENCE [LARGE SCALE GENOMIC DNA]</scope>
    <source>
        <strain evidence="9">Z07020 / HMAS-L-300199</strain>
    </source>
</reference>
<keyword evidence="3 6" id="KW-0812">Transmembrane</keyword>
<dbReference type="SUPFAM" id="SSF103473">
    <property type="entry name" value="MFS general substrate transporter"/>
    <property type="match status" value="1"/>
</dbReference>
<name>U1GCG7_ENDPU</name>
<feature type="transmembrane region" description="Helical" evidence="6">
    <location>
        <begin position="434"/>
        <end position="459"/>
    </location>
</feature>
<comment type="subcellular location">
    <subcellularLocation>
        <location evidence="1">Membrane</location>
        <topology evidence="1">Multi-pass membrane protein</topology>
    </subcellularLocation>
</comment>
<proteinExistence type="predicted"/>
<dbReference type="HOGENOM" id="CLU_001265_54_5_1"/>
<dbReference type="InterPro" id="IPR011701">
    <property type="entry name" value="MFS"/>
</dbReference>
<dbReference type="AlphaFoldDB" id="U1GCG7"/>
<evidence type="ECO:0000256" key="5">
    <source>
        <dbReference type="ARBA" id="ARBA00023136"/>
    </source>
</evidence>
<keyword evidence="2" id="KW-0813">Transport</keyword>
<feature type="transmembrane region" description="Helical" evidence="6">
    <location>
        <begin position="409"/>
        <end position="428"/>
    </location>
</feature>
<feature type="transmembrane region" description="Helical" evidence="6">
    <location>
        <begin position="466"/>
        <end position="485"/>
    </location>
</feature>
<feature type="transmembrane region" description="Helical" evidence="6">
    <location>
        <begin position="505"/>
        <end position="523"/>
    </location>
</feature>
<feature type="transmembrane region" description="Helical" evidence="6">
    <location>
        <begin position="98"/>
        <end position="117"/>
    </location>
</feature>
<evidence type="ECO:0000256" key="1">
    <source>
        <dbReference type="ARBA" id="ARBA00004141"/>
    </source>
</evidence>
<feature type="transmembrane region" description="Helical" evidence="6">
    <location>
        <begin position="64"/>
        <end position="86"/>
    </location>
</feature>
<dbReference type="PANTHER" id="PTHR23504:SF15">
    <property type="entry name" value="MAJOR FACILITATOR SUPERFAMILY (MFS) PROFILE DOMAIN-CONTAINING PROTEIN"/>
    <property type="match status" value="1"/>
</dbReference>